<keyword evidence="4" id="KW-1185">Reference proteome</keyword>
<dbReference type="InterPro" id="IPR017946">
    <property type="entry name" value="PLC-like_Pdiesterase_TIM-brl"/>
</dbReference>
<dbReference type="Gene3D" id="3.20.20.190">
    <property type="entry name" value="Phosphatidylinositol (PI) phosphodiesterase"/>
    <property type="match status" value="1"/>
</dbReference>
<name>A0A3A8Q282_9BACT</name>
<organism evidence="3 4">
    <name type="scientific">Corallococcus llansteffanensis</name>
    <dbReference type="NCBI Taxonomy" id="2316731"/>
    <lineage>
        <taxon>Bacteria</taxon>
        <taxon>Pseudomonadati</taxon>
        <taxon>Myxococcota</taxon>
        <taxon>Myxococcia</taxon>
        <taxon>Myxococcales</taxon>
        <taxon>Cystobacterineae</taxon>
        <taxon>Myxococcaceae</taxon>
        <taxon>Corallococcus</taxon>
    </lineage>
</organism>
<dbReference type="AlphaFoldDB" id="A0A3A8Q282"/>
<evidence type="ECO:0000256" key="1">
    <source>
        <dbReference type="SAM" id="MobiDB-lite"/>
    </source>
</evidence>
<accession>A0A3A8Q282</accession>
<feature type="domain" description="Menorin-like" evidence="2">
    <location>
        <begin position="167"/>
        <end position="349"/>
    </location>
</feature>
<protein>
    <submittedName>
        <fullName evidence="3">DUF2181 domain-containing protein</fullName>
    </submittedName>
</protein>
<sequence>MRGPAGTSRATVVPPAPPSEVSGPPERRAQNSARPHPTRTANTPMSRLRMAVVLELQPQQRRRPQYHSTPGRPKRAQAPFRDLAPIMRIGGHTLPFEQGGRIRPPVVPLPKLTFKPTAPAAKAVAPAPAAPTGHSSVDSFQGTAAARSSSPACPVGTTWTGDQPLSEARNAHRTNTKEQFQAALDSGANWFEGDVRKEINNDTPEMRHDSGHEDGDNLTLHEWLTMGKESGRGLKLDIKEGDQMPAVLDELEKVGIPEERLMLNLSFDDMKKWGAEIRERFPNAILAINPPTDGQVKADDAAKMVALAKELGGPATFVVRHDKLTDEAIQTFLPAGTVSVWGEAKDPVKAGEDLRARGVNGMVDIAGPHGNSWGDKADAVKNWVKTGLDKLF</sequence>
<evidence type="ECO:0000259" key="2">
    <source>
        <dbReference type="Pfam" id="PF10223"/>
    </source>
</evidence>
<comment type="caution">
    <text evidence="3">The sequence shown here is derived from an EMBL/GenBank/DDBJ whole genome shotgun (WGS) entry which is preliminary data.</text>
</comment>
<dbReference type="InterPro" id="IPR019356">
    <property type="entry name" value="Menorin_dom"/>
</dbReference>
<dbReference type="Pfam" id="PF10223">
    <property type="entry name" value="Menorin_N"/>
    <property type="match status" value="1"/>
</dbReference>
<dbReference type="SUPFAM" id="SSF51695">
    <property type="entry name" value="PLC-like phosphodiesterases"/>
    <property type="match status" value="1"/>
</dbReference>
<feature type="region of interest" description="Disordered" evidence="1">
    <location>
        <begin position="1"/>
        <end position="76"/>
    </location>
</feature>
<gene>
    <name evidence="3" type="ORF">D7V93_11580</name>
</gene>
<evidence type="ECO:0000313" key="4">
    <source>
        <dbReference type="Proteomes" id="UP000272888"/>
    </source>
</evidence>
<dbReference type="EMBL" id="RAWB01000093">
    <property type="protein sequence ID" value="RKH61561.1"/>
    <property type="molecule type" value="Genomic_DNA"/>
</dbReference>
<dbReference type="GO" id="GO:0008081">
    <property type="term" value="F:phosphoric diester hydrolase activity"/>
    <property type="evidence" value="ECO:0007669"/>
    <property type="project" value="InterPro"/>
</dbReference>
<dbReference type="Proteomes" id="UP000272888">
    <property type="component" value="Unassembled WGS sequence"/>
</dbReference>
<evidence type="ECO:0000313" key="3">
    <source>
        <dbReference type="EMBL" id="RKH61561.1"/>
    </source>
</evidence>
<proteinExistence type="predicted"/>
<dbReference type="GO" id="GO:0006629">
    <property type="term" value="P:lipid metabolic process"/>
    <property type="evidence" value="ECO:0007669"/>
    <property type="project" value="InterPro"/>
</dbReference>
<reference evidence="4" key="1">
    <citation type="submission" date="2018-09" db="EMBL/GenBank/DDBJ databases">
        <authorList>
            <person name="Livingstone P.G."/>
            <person name="Whitworth D.E."/>
        </authorList>
    </citation>
    <scope>NUCLEOTIDE SEQUENCE [LARGE SCALE GENOMIC DNA]</scope>
    <source>
        <strain evidence="4">CA051B</strain>
    </source>
</reference>